<accession>A0ABS1V6C1</accession>
<organism evidence="1 2">
    <name type="scientific">Belnapia mucosa</name>
    <dbReference type="NCBI Taxonomy" id="2804532"/>
    <lineage>
        <taxon>Bacteria</taxon>
        <taxon>Pseudomonadati</taxon>
        <taxon>Pseudomonadota</taxon>
        <taxon>Alphaproteobacteria</taxon>
        <taxon>Acetobacterales</taxon>
        <taxon>Roseomonadaceae</taxon>
        <taxon>Belnapia</taxon>
    </lineage>
</organism>
<gene>
    <name evidence="1" type="ORF">JMJ55_17920</name>
</gene>
<name>A0ABS1V6C1_9PROT</name>
<evidence type="ECO:0000313" key="2">
    <source>
        <dbReference type="Proteomes" id="UP000606490"/>
    </source>
</evidence>
<keyword evidence="2" id="KW-1185">Reference proteome</keyword>
<proteinExistence type="predicted"/>
<dbReference type="RefSeq" id="WP_202826952.1">
    <property type="nucleotide sequence ID" value="NZ_JAEUXJ010000007.1"/>
</dbReference>
<reference evidence="1 2" key="1">
    <citation type="submission" date="2021-01" db="EMBL/GenBank/DDBJ databases">
        <title>Belnapia mucosa sp. nov. and Belnapia arida sp. nov., isolated from the Tabernas Desert (Almeria, Spain).</title>
        <authorList>
            <person name="Molina-Menor E."/>
            <person name="Vidal-Verdu A."/>
            <person name="Calonge A."/>
            <person name="Satari L."/>
            <person name="Pereto Magraner J."/>
            <person name="Porcar Miralles M."/>
        </authorList>
    </citation>
    <scope>NUCLEOTIDE SEQUENCE [LARGE SCALE GENOMIC DNA]</scope>
    <source>
        <strain evidence="1 2">T6</strain>
    </source>
</reference>
<dbReference type="EMBL" id="JAEUXJ010000007">
    <property type="protein sequence ID" value="MBL6457218.1"/>
    <property type="molecule type" value="Genomic_DNA"/>
</dbReference>
<comment type="caution">
    <text evidence="1">The sequence shown here is derived from an EMBL/GenBank/DDBJ whole genome shotgun (WGS) entry which is preliminary data.</text>
</comment>
<evidence type="ECO:0000313" key="1">
    <source>
        <dbReference type="EMBL" id="MBL6457218.1"/>
    </source>
</evidence>
<sequence length="60" mass="6540">MASRPDRHKQLPLDYPALEAGLDRVAALSEAGQGEAALAAPDVYHNLAERMVANYPRPVR</sequence>
<protein>
    <submittedName>
        <fullName evidence="1">Uncharacterized protein</fullName>
    </submittedName>
</protein>
<dbReference type="Proteomes" id="UP000606490">
    <property type="component" value="Unassembled WGS sequence"/>
</dbReference>